<dbReference type="GO" id="GO:0006465">
    <property type="term" value="P:signal peptide processing"/>
    <property type="evidence" value="ECO:0007669"/>
    <property type="project" value="InterPro"/>
</dbReference>
<dbReference type="PROSITE" id="PS00501">
    <property type="entry name" value="SPASE_I_1"/>
    <property type="match status" value="1"/>
</dbReference>
<evidence type="ECO:0000256" key="2">
    <source>
        <dbReference type="ARBA" id="ARBA00004651"/>
    </source>
</evidence>
<dbReference type="PROSITE" id="PS00760">
    <property type="entry name" value="SPASE_I_2"/>
    <property type="match status" value="1"/>
</dbReference>
<evidence type="ECO:0000256" key="6">
    <source>
        <dbReference type="ARBA" id="ARBA00022475"/>
    </source>
</evidence>
<gene>
    <name evidence="16" type="primary">lepB</name>
    <name evidence="16" type="ORF">GUU85_01210</name>
</gene>
<evidence type="ECO:0000259" key="15">
    <source>
        <dbReference type="Pfam" id="PF10502"/>
    </source>
</evidence>
<dbReference type="NCBIfam" id="TIGR02227">
    <property type="entry name" value="sigpep_I_bact"/>
    <property type="match status" value="1"/>
</dbReference>
<comment type="subcellular location">
    <subcellularLocation>
        <location evidence="2">Cell membrane</location>
        <topology evidence="2">Multi-pass membrane protein</topology>
    </subcellularLocation>
    <subcellularLocation>
        <location evidence="14">Membrane</location>
        <topology evidence="14">Multi-pass membrane protein</topology>
    </subcellularLocation>
</comment>
<keyword evidence="6" id="KW-1003">Cell membrane</keyword>
<dbReference type="PRINTS" id="PR00727">
    <property type="entry name" value="LEADERPTASE"/>
</dbReference>
<dbReference type="PROSITE" id="PS00761">
    <property type="entry name" value="SPASE_I_3"/>
    <property type="match status" value="1"/>
</dbReference>
<evidence type="ECO:0000256" key="7">
    <source>
        <dbReference type="ARBA" id="ARBA00022670"/>
    </source>
</evidence>
<dbReference type="InterPro" id="IPR000223">
    <property type="entry name" value="Pept_S26A_signal_pept_1"/>
</dbReference>
<evidence type="ECO:0000313" key="16">
    <source>
        <dbReference type="EMBL" id="QIE01979.1"/>
    </source>
</evidence>
<dbReference type="GO" id="GO:0005886">
    <property type="term" value="C:plasma membrane"/>
    <property type="evidence" value="ECO:0007669"/>
    <property type="project" value="UniProtKB-SubCell"/>
</dbReference>
<dbReference type="RefSeq" id="WP_163119208.1">
    <property type="nucleotide sequence ID" value="NZ_CP047588.1"/>
</dbReference>
<feature type="transmembrane region" description="Helical" evidence="13">
    <location>
        <begin position="56"/>
        <end position="78"/>
    </location>
</feature>
<keyword evidence="8 13" id="KW-0812">Transmembrane</keyword>
<name>A0A6C1FH44_BUCUN</name>
<proteinExistence type="inferred from homology"/>
<dbReference type="Proteomes" id="UP000502958">
    <property type="component" value="Chromosome"/>
</dbReference>
<evidence type="ECO:0000256" key="12">
    <source>
        <dbReference type="PIRSR" id="PIRSR600223-1"/>
    </source>
</evidence>
<dbReference type="InterPro" id="IPR019766">
    <property type="entry name" value="Sign_pep_all-beta_subdom"/>
</dbReference>
<evidence type="ECO:0000256" key="11">
    <source>
        <dbReference type="ARBA" id="ARBA00023136"/>
    </source>
</evidence>
<dbReference type="Gene3D" id="2.170.230.10">
    <property type="match status" value="1"/>
</dbReference>
<dbReference type="GO" id="GO:0004252">
    <property type="term" value="F:serine-type endopeptidase activity"/>
    <property type="evidence" value="ECO:0007669"/>
    <property type="project" value="InterPro"/>
</dbReference>
<evidence type="ECO:0000256" key="4">
    <source>
        <dbReference type="ARBA" id="ARBA00013208"/>
    </source>
</evidence>
<dbReference type="InterPro" id="IPR036286">
    <property type="entry name" value="LexA/Signal_pep-like_sf"/>
</dbReference>
<keyword evidence="10 13" id="KW-1133">Transmembrane helix</keyword>
<evidence type="ECO:0000256" key="5">
    <source>
        <dbReference type="ARBA" id="ARBA00019232"/>
    </source>
</evidence>
<keyword evidence="7 13" id="KW-0645">Protease</keyword>
<accession>A0A6C1FH44</accession>
<comment type="similarity">
    <text evidence="3 14">Belongs to the peptidase S26 family.</text>
</comment>
<evidence type="ECO:0000313" key="17">
    <source>
        <dbReference type="Proteomes" id="UP000502958"/>
    </source>
</evidence>
<dbReference type="InterPro" id="IPR019756">
    <property type="entry name" value="Pept_S26A_signal_pept_1_Ser-AS"/>
</dbReference>
<feature type="domain" description="Peptidase S26" evidence="15">
    <location>
        <begin position="60"/>
        <end position="292"/>
    </location>
</feature>
<dbReference type="InterPro" id="IPR019533">
    <property type="entry name" value="Peptidase_S26"/>
</dbReference>
<dbReference type="SUPFAM" id="SSF51306">
    <property type="entry name" value="LexA/Signal peptidase"/>
    <property type="match status" value="1"/>
</dbReference>
<dbReference type="Gene3D" id="2.10.109.10">
    <property type="entry name" value="Umud Fragment, subunit A"/>
    <property type="match status" value="1"/>
</dbReference>
<keyword evidence="11 13" id="KW-0472">Membrane</keyword>
<dbReference type="NCBIfam" id="NF008114">
    <property type="entry name" value="PRK10861.1"/>
    <property type="match status" value="1"/>
</dbReference>
<dbReference type="PANTHER" id="PTHR43390">
    <property type="entry name" value="SIGNAL PEPTIDASE I"/>
    <property type="match status" value="1"/>
</dbReference>
<dbReference type="CDD" id="cd06530">
    <property type="entry name" value="S26_SPase_I"/>
    <property type="match status" value="1"/>
</dbReference>
<dbReference type="Pfam" id="PF10502">
    <property type="entry name" value="Peptidase_S26"/>
    <property type="match status" value="1"/>
</dbReference>
<feature type="active site" evidence="12">
    <location>
        <position position="88"/>
    </location>
</feature>
<dbReference type="PANTHER" id="PTHR43390:SF1">
    <property type="entry name" value="CHLOROPLAST PROCESSING PEPTIDASE"/>
    <property type="match status" value="1"/>
</dbReference>
<dbReference type="AlphaFoldDB" id="A0A6C1FH44"/>
<evidence type="ECO:0000256" key="13">
    <source>
        <dbReference type="RuleBase" id="RU003993"/>
    </source>
</evidence>
<evidence type="ECO:0000256" key="14">
    <source>
        <dbReference type="RuleBase" id="RU362042"/>
    </source>
</evidence>
<sequence>MANIFTIFLLISTIVTGIIWIIYRVKNIQIYYLNQKRIKNDHILLEKRLLSNNKTYFFQSLASFFPIFLIIFIVRSFIYEPFQIPSGSMMPTLLIGDFIIVEKFSYGIKEPITNKILINTYHPKRGDVAVFRHPDDHNTNYIKRIIGLPGDKIIYDSHKKHIHICVNYIHTKNCTKKLIIHYSKPKLSNFFQKIYFSDVNNDSIEQKKIYDLIRFNIVEENINTLKHDILLLNNINNPTTDYFQQKNLPKLTWIVPENKYFMMGDNRDNSLDSRYWGFVPEENLVGKAIKIWMSFDKNENEWPTGIRINRIGNIY</sequence>
<evidence type="ECO:0000256" key="10">
    <source>
        <dbReference type="ARBA" id="ARBA00022989"/>
    </source>
</evidence>
<organism evidence="16 17">
    <name type="scientific">Buchnera aphidicola subsp. Uroleucon sonchi</name>
    <dbReference type="NCBI Taxonomy" id="118118"/>
    <lineage>
        <taxon>Bacteria</taxon>
        <taxon>Pseudomonadati</taxon>
        <taxon>Pseudomonadota</taxon>
        <taxon>Gammaproteobacteria</taxon>
        <taxon>Enterobacterales</taxon>
        <taxon>Erwiniaceae</taxon>
        <taxon>Buchnera</taxon>
    </lineage>
</organism>
<dbReference type="EMBL" id="CP047588">
    <property type="protein sequence ID" value="QIE01979.1"/>
    <property type="molecule type" value="Genomic_DNA"/>
</dbReference>
<evidence type="ECO:0000256" key="9">
    <source>
        <dbReference type="ARBA" id="ARBA00022801"/>
    </source>
</evidence>
<evidence type="ECO:0000256" key="8">
    <source>
        <dbReference type="ARBA" id="ARBA00022692"/>
    </source>
</evidence>
<feature type="active site" evidence="12">
    <location>
        <position position="143"/>
    </location>
</feature>
<dbReference type="InterPro" id="IPR019758">
    <property type="entry name" value="Pept_S26A_signal_pept_1_CS"/>
</dbReference>
<feature type="transmembrane region" description="Helical" evidence="13">
    <location>
        <begin position="6"/>
        <end position="23"/>
    </location>
</feature>
<dbReference type="InterPro" id="IPR019757">
    <property type="entry name" value="Pept_S26A_signal_pept_1_Lys-AS"/>
</dbReference>
<reference evidence="16 17" key="1">
    <citation type="submission" date="2020-01" db="EMBL/GenBank/DDBJ databases">
        <title>Complete genome of Buchnera aphidicola isolated from Chaitophorus populeti.</title>
        <authorList>
            <person name="Park J."/>
            <person name="Xi H."/>
        </authorList>
    </citation>
    <scope>NUCLEOTIDE SEQUENCE [LARGE SCALE GENOMIC DNA]</scope>
    <source>
        <strain evidence="16 17">UsonBac</strain>
    </source>
</reference>
<dbReference type="GO" id="GO:0009003">
    <property type="term" value="F:signal peptidase activity"/>
    <property type="evidence" value="ECO:0007669"/>
    <property type="project" value="UniProtKB-EC"/>
</dbReference>
<protein>
    <recommendedName>
        <fullName evidence="5 13">Signal peptidase I</fullName>
        <ecNumber evidence="4 13">3.4.21.89</ecNumber>
    </recommendedName>
</protein>
<dbReference type="EC" id="3.4.21.89" evidence="4 13"/>
<keyword evidence="9 13" id="KW-0378">Hydrolase</keyword>
<evidence type="ECO:0000256" key="1">
    <source>
        <dbReference type="ARBA" id="ARBA00000677"/>
    </source>
</evidence>
<comment type="catalytic activity">
    <reaction evidence="1 13">
        <text>Cleavage of hydrophobic, N-terminal signal or leader sequences from secreted and periplasmic proteins.</text>
        <dbReference type="EC" id="3.4.21.89"/>
    </reaction>
</comment>
<evidence type="ECO:0000256" key="3">
    <source>
        <dbReference type="ARBA" id="ARBA00009370"/>
    </source>
</evidence>